<keyword evidence="1" id="KW-1133">Transmembrane helix</keyword>
<dbReference type="OrthoDB" id="127145at2"/>
<keyword evidence="1" id="KW-0472">Membrane</keyword>
<reference evidence="2 3" key="1">
    <citation type="submission" date="2016-08" db="EMBL/GenBank/DDBJ databases">
        <title>Novel Firmicutes and Novel Genomes.</title>
        <authorList>
            <person name="Poppleton D.I."/>
            <person name="Gribaldo S."/>
        </authorList>
    </citation>
    <scope>NUCLEOTIDE SEQUENCE [LARGE SCALE GENOMIC DNA]</scope>
    <source>
        <strain evidence="2 3">CTT3</strain>
    </source>
</reference>
<dbReference type="Proteomes" id="UP000284177">
    <property type="component" value="Unassembled WGS sequence"/>
</dbReference>
<feature type="transmembrane region" description="Helical" evidence="1">
    <location>
        <begin position="103"/>
        <end position="125"/>
    </location>
</feature>
<feature type="transmembrane region" description="Helical" evidence="1">
    <location>
        <begin position="572"/>
        <end position="595"/>
    </location>
</feature>
<dbReference type="RefSeq" id="WP_120166740.1">
    <property type="nucleotide sequence ID" value="NZ_MCIB01000001.1"/>
</dbReference>
<comment type="caution">
    <text evidence="2">The sequence shown here is derived from an EMBL/GenBank/DDBJ whole genome shotgun (WGS) entry which is preliminary data.</text>
</comment>
<feature type="transmembrane region" description="Helical" evidence="1">
    <location>
        <begin position="159"/>
        <end position="179"/>
    </location>
</feature>
<dbReference type="AlphaFoldDB" id="A0A419TAX7"/>
<evidence type="ECO:0000313" key="2">
    <source>
        <dbReference type="EMBL" id="RKD34639.1"/>
    </source>
</evidence>
<dbReference type="SUPFAM" id="SSF53335">
    <property type="entry name" value="S-adenosyl-L-methionine-dependent methyltransferases"/>
    <property type="match status" value="1"/>
</dbReference>
<feature type="transmembrane region" description="Helical" evidence="1">
    <location>
        <begin position="634"/>
        <end position="656"/>
    </location>
</feature>
<gene>
    <name evidence="2" type="ORF">BET03_02090</name>
</gene>
<feature type="transmembrane region" description="Helical" evidence="1">
    <location>
        <begin position="662"/>
        <end position="681"/>
    </location>
</feature>
<dbReference type="Gene3D" id="3.40.50.150">
    <property type="entry name" value="Vaccinia Virus protein VP39"/>
    <property type="match status" value="1"/>
</dbReference>
<dbReference type="Pfam" id="PF01564">
    <property type="entry name" value="Spermine_synth"/>
    <property type="match status" value="1"/>
</dbReference>
<dbReference type="CDD" id="cd02440">
    <property type="entry name" value="AdoMet_MTases"/>
    <property type="match status" value="1"/>
</dbReference>
<keyword evidence="3" id="KW-1185">Reference proteome</keyword>
<feature type="transmembrane region" description="Helical" evidence="1">
    <location>
        <begin position="41"/>
        <end position="68"/>
    </location>
</feature>
<evidence type="ECO:0000256" key="1">
    <source>
        <dbReference type="SAM" id="Phobius"/>
    </source>
</evidence>
<organism evidence="2 3">
    <name type="scientific">Thermohalobacter berrensis</name>
    <dbReference type="NCBI Taxonomy" id="99594"/>
    <lineage>
        <taxon>Bacteria</taxon>
        <taxon>Bacillati</taxon>
        <taxon>Bacillota</taxon>
        <taxon>Tissierellia</taxon>
        <taxon>Tissierellales</taxon>
        <taxon>Thermohalobacteraceae</taxon>
        <taxon>Thermohalobacter</taxon>
    </lineage>
</organism>
<feature type="transmembrane region" description="Helical" evidence="1">
    <location>
        <begin position="601"/>
        <end position="622"/>
    </location>
</feature>
<feature type="transmembrane region" description="Helical" evidence="1">
    <location>
        <begin position="75"/>
        <end position="97"/>
    </location>
</feature>
<evidence type="ECO:0000313" key="3">
    <source>
        <dbReference type="Proteomes" id="UP000284177"/>
    </source>
</evidence>
<evidence type="ECO:0008006" key="4">
    <source>
        <dbReference type="Google" id="ProtNLM"/>
    </source>
</evidence>
<sequence length="749" mass="84845">MNALSKDKNLNKYSLILSLFFVSSSLFIYEVLTTRLFSTVLVYHFVFLVTSLSILGLGIGAIIVFLYHDKFNSKLLTLMPVVLAISYIVCTLIIYKLPYIKLFLIYSVLASLPFVLGGIILSLIFKEFKQIGHLLYFGDLLGSSFGSIGIILLMDNLGFIGTLFVVSIMALLGGLFLSIKKRRQTILTLSLLTILLILSVYKPIRVNIEKNFTAYFTSPHTAISYFKQNKELDVKIEYTKWDSISRTDVIDVEDPNRKVIITDGGASAPMVKFNGDLREVSYLKESIEYIPFKLGKNDNTLIIGSGGGQDVLLALLGNAKKIDAVEINPSTIDAVKKYKKFNGGIYNLNNVKLYIEDGRKFIEKTEKKYNHIYLGKVFSNVVDYSAAMLSENYIYTEEAYKEYFDQLKDDGILTFVFNDIRELIKSVNTAVKVLMENGIKKSDITKHFILIENKVGFPNPVAIYKKSPFTRNEVKIISEAIKPLNIKIVSMPYISENPLYNYYQEKNISYGEFIESFDFNARPAKDNRPFFYDYTKGLPNILLYMLLGILIVAGFIFVYINKYKQLRKVYTYFSLLGLAFMLIEIPLIQKTILFIGSTTRAFSFILFSLLFSSGIGSFLSESKIIANFKKKRDYIFLMIPIVTVCVIASMSIIFRTQKDVDIIMKFFMVMILMFPLGLFLGMPFPKGIKSIATINIDRGVPLAWGINGLMSVAGSVLSLAISMKLGFNYSLILGGLLYFIIFIRNPLKV</sequence>
<feature type="transmembrane region" description="Helical" evidence="1">
    <location>
        <begin position="12"/>
        <end position="29"/>
    </location>
</feature>
<accession>A0A419TAX7</accession>
<dbReference type="InterPro" id="IPR029063">
    <property type="entry name" value="SAM-dependent_MTases_sf"/>
</dbReference>
<protein>
    <recommendedName>
        <fullName evidence="4">Spermidine synthase</fullName>
    </recommendedName>
</protein>
<proteinExistence type="predicted"/>
<keyword evidence="1" id="KW-0812">Transmembrane</keyword>
<dbReference type="EMBL" id="MCIB01000001">
    <property type="protein sequence ID" value="RKD34639.1"/>
    <property type="molecule type" value="Genomic_DNA"/>
</dbReference>
<name>A0A419TAX7_9FIRM</name>
<feature type="transmembrane region" description="Helical" evidence="1">
    <location>
        <begin position="727"/>
        <end position="747"/>
    </location>
</feature>
<feature type="transmembrane region" description="Helical" evidence="1">
    <location>
        <begin position="134"/>
        <end position="153"/>
    </location>
</feature>
<feature type="transmembrane region" description="Helical" evidence="1">
    <location>
        <begin position="541"/>
        <end position="560"/>
    </location>
</feature>
<feature type="transmembrane region" description="Helical" evidence="1">
    <location>
        <begin position="186"/>
        <end position="204"/>
    </location>
</feature>
<feature type="transmembrane region" description="Helical" evidence="1">
    <location>
        <begin position="702"/>
        <end position="721"/>
    </location>
</feature>